<dbReference type="EMBL" id="JAKMXF010000006">
    <property type="protein sequence ID" value="KAI6661815.1"/>
    <property type="molecule type" value="Genomic_DNA"/>
</dbReference>
<dbReference type="InterPro" id="IPR000997">
    <property type="entry name" value="Cholinesterase"/>
</dbReference>
<feature type="active site" description="Charge relay system" evidence="3">
    <location>
        <position position="288"/>
    </location>
</feature>
<feature type="domain" description="Carboxylesterase type B" evidence="4">
    <location>
        <begin position="8"/>
        <end position="477"/>
    </location>
</feature>
<evidence type="ECO:0000259" key="4">
    <source>
        <dbReference type="Pfam" id="PF00135"/>
    </source>
</evidence>
<evidence type="ECO:0000256" key="3">
    <source>
        <dbReference type="PIRSR" id="PIRSR600997-1"/>
    </source>
</evidence>
<keyword evidence="2" id="KW-0378">Hydrolase</keyword>
<feature type="active site" description="Charge relay system" evidence="3">
    <location>
        <position position="392"/>
    </location>
</feature>
<name>A0AAV7KLM4_9METZ</name>
<organism evidence="5 6">
    <name type="scientific">Oopsacas minuta</name>
    <dbReference type="NCBI Taxonomy" id="111878"/>
    <lineage>
        <taxon>Eukaryota</taxon>
        <taxon>Metazoa</taxon>
        <taxon>Porifera</taxon>
        <taxon>Hexactinellida</taxon>
        <taxon>Hexasterophora</taxon>
        <taxon>Lyssacinosida</taxon>
        <taxon>Leucopsacidae</taxon>
        <taxon>Oopsacas</taxon>
    </lineage>
</organism>
<accession>A0AAV7KLM4</accession>
<gene>
    <name evidence="5" type="ORF">LOD99_9822</name>
</gene>
<dbReference type="GO" id="GO:0004104">
    <property type="term" value="F:cholinesterase activity"/>
    <property type="evidence" value="ECO:0007669"/>
    <property type="project" value="InterPro"/>
</dbReference>
<dbReference type="InterPro" id="IPR002018">
    <property type="entry name" value="CarbesteraseB"/>
</dbReference>
<evidence type="ECO:0000313" key="6">
    <source>
        <dbReference type="Proteomes" id="UP001165289"/>
    </source>
</evidence>
<keyword evidence="6" id="KW-1185">Reference proteome</keyword>
<dbReference type="InterPro" id="IPR019819">
    <property type="entry name" value="Carboxylesterase_B_CS"/>
</dbReference>
<dbReference type="PANTHER" id="PTHR45570">
    <property type="entry name" value="CARBOXYLIC ESTER HYDROLASE"/>
    <property type="match status" value="1"/>
</dbReference>
<dbReference type="PROSITE" id="PS00941">
    <property type="entry name" value="CARBOXYLESTERASE_B_2"/>
    <property type="match status" value="1"/>
</dbReference>
<dbReference type="AlphaFoldDB" id="A0AAV7KLM4"/>
<dbReference type="Proteomes" id="UP001165289">
    <property type="component" value="Unassembled WGS sequence"/>
</dbReference>
<proteinExistence type="inferred from homology"/>
<reference evidence="5 6" key="1">
    <citation type="journal article" date="2023" name="BMC Biol.">
        <title>The compact genome of the sponge Oopsacas minuta (Hexactinellida) is lacking key metazoan core genes.</title>
        <authorList>
            <person name="Santini S."/>
            <person name="Schenkelaars Q."/>
            <person name="Jourda C."/>
            <person name="Duchesne M."/>
            <person name="Belahbib H."/>
            <person name="Rocher C."/>
            <person name="Selva M."/>
            <person name="Riesgo A."/>
            <person name="Vervoort M."/>
            <person name="Leys S.P."/>
            <person name="Kodjabachian L."/>
            <person name="Le Bivic A."/>
            <person name="Borchiellini C."/>
            <person name="Claverie J.M."/>
            <person name="Renard E."/>
        </authorList>
    </citation>
    <scope>NUCLEOTIDE SEQUENCE [LARGE SCALE GENOMIC DNA]</scope>
    <source>
        <strain evidence="5">SPO-2</strain>
    </source>
</reference>
<dbReference type="Pfam" id="PF00135">
    <property type="entry name" value="COesterase"/>
    <property type="match status" value="1"/>
</dbReference>
<sequence length="519" mass="57883">MSTRQSKGDLRWQPPTDFTPWAGSTLGANIPPPACIQNCEGAIFGCMTNSEDCLYLNIFIPLPWTPGSNITYDVLLFIYGGSFIQGSSDSLIYDSKFFSNFTNTIIITFNYRLGVLGFLRNPLYGIDGNMGFIDQRMAMLWVNAYISYFGGNGKITLFGESAGAISVGAHLASPLSTGLFDNAIIESDPWTAPLRNTVDADVLGEDFFLELDCFTKGCILNKKSEEILMAQTKFSLPFPFSLNILADFLPWAPIVDNINLLDQPLATLLEKAKTSAFLPVIIGTTTNEGFFFIEELNMVSPVKGEALYDAMLPLIFPLHFESVVNTYNSLYGVPTNYVDRLSLIAGDYLFLCPTRKLLATISDGQQNTWGYLWNRGETYNASSTFCYNIPCHGSELPYVFGTPSLWGQQFTPNDLNLSRQIQTYWRNMAYSSDPNMGPGGTGVYPAWSRYETKTRVEMFFDEPIGRLSYNYSDRVCDFLDTIGYDRSDIFGNSSVIRSSLLMVVVDIDPKDPIKQPRGS</sequence>
<comment type="caution">
    <text evidence="5">The sequence shown here is derived from an EMBL/GenBank/DDBJ whole genome shotgun (WGS) entry which is preliminary data.</text>
</comment>
<dbReference type="SUPFAM" id="SSF53474">
    <property type="entry name" value="alpha/beta-Hydrolases"/>
    <property type="match status" value="1"/>
</dbReference>
<dbReference type="InterPro" id="IPR029058">
    <property type="entry name" value="AB_hydrolase_fold"/>
</dbReference>
<protein>
    <submittedName>
        <fullName evidence="5">Acetylcholinesterase isoform E4-E6</fullName>
    </submittedName>
</protein>
<dbReference type="Gene3D" id="3.40.50.1820">
    <property type="entry name" value="alpha/beta hydrolase"/>
    <property type="match status" value="1"/>
</dbReference>
<feature type="active site" description="Acyl-ester intermediate" evidence="3">
    <location>
        <position position="161"/>
    </location>
</feature>
<evidence type="ECO:0000256" key="2">
    <source>
        <dbReference type="ARBA" id="ARBA00022801"/>
    </source>
</evidence>
<dbReference type="PRINTS" id="PR00878">
    <property type="entry name" value="CHOLNESTRASE"/>
</dbReference>
<dbReference type="PANTHER" id="PTHR45570:SF2">
    <property type="entry name" value="ACETYLCHOLINESTERASE 1-LIKE"/>
    <property type="match status" value="1"/>
</dbReference>
<comment type="similarity">
    <text evidence="1">Belongs to the type-B carboxylesterase/lipase family.</text>
</comment>
<evidence type="ECO:0000256" key="1">
    <source>
        <dbReference type="ARBA" id="ARBA00005964"/>
    </source>
</evidence>
<evidence type="ECO:0000313" key="5">
    <source>
        <dbReference type="EMBL" id="KAI6661815.1"/>
    </source>
</evidence>